<organism evidence="2 3">
    <name type="scientific">Catenovulum maritimum</name>
    <dbReference type="NCBI Taxonomy" id="1513271"/>
    <lineage>
        <taxon>Bacteria</taxon>
        <taxon>Pseudomonadati</taxon>
        <taxon>Pseudomonadota</taxon>
        <taxon>Gammaproteobacteria</taxon>
        <taxon>Alteromonadales</taxon>
        <taxon>Alteromonadaceae</taxon>
        <taxon>Catenovulum</taxon>
    </lineage>
</organism>
<dbReference type="GO" id="GO:0005829">
    <property type="term" value="C:cytosol"/>
    <property type="evidence" value="ECO:0007669"/>
    <property type="project" value="TreeGrafter"/>
</dbReference>
<dbReference type="STRING" id="1513271.XM47_17675"/>
<dbReference type="AlphaFoldDB" id="A0A0J8GM18"/>
<proteinExistence type="inferred from homology"/>
<reference evidence="2 3" key="1">
    <citation type="submission" date="2015-04" db="EMBL/GenBank/DDBJ databases">
        <title>Draft Genome Sequence of the Novel Agar-Digesting Marine Bacterium Q1.</title>
        <authorList>
            <person name="Li Y."/>
            <person name="Li D."/>
            <person name="Chen G."/>
            <person name="Du Z."/>
        </authorList>
    </citation>
    <scope>NUCLEOTIDE SEQUENCE [LARGE SCALE GENOMIC DNA]</scope>
    <source>
        <strain evidence="2 3">Q1</strain>
    </source>
</reference>
<comment type="similarity">
    <text evidence="1">Belongs to the UPF0434 family.</text>
</comment>
<dbReference type="PANTHER" id="PTHR33505:SF4">
    <property type="entry name" value="PROTEIN PREY, MITOCHONDRIAL"/>
    <property type="match status" value="1"/>
</dbReference>
<comment type="caution">
    <text evidence="2">The sequence shown here is derived from an EMBL/GenBank/DDBJ whole genome shotgun (WGS) entry which is preliminary data.</text>
</comment>
<gene>
    <name evidence="2" type="ORF">XM47_17675</name>
</gene>
<protein>
    <recommendedName>
        <fullName evidence="1">UPF0434 protein XM47_17675</fullName>
    </recommendedName>
</protein>
<dbReference type="Gene3D" id="2.20.25.10">
    <property type="match status" value="1"/>
</dbReference>
<dbReference type="OrthoDB" id="9812205at2"/>
<dbReference type="PANTHER" id="PTHR33505">
    <property type="entry name" value="ZGC:162634"/>
    <property type="match status" value="1"/>
</dbReference>
<keyword evidence="3" id="KW-1185">Reference proteome</keyword>
<dbReference type="EMBL" id="LAZL01000040">
    <property type="protein sequence ID" value="KMT63840.1"/>
    <property type="molecule type" value="Genomic_DNA"/>
</dbReference>
<dbReference type="HAMAP" id="MF_01187">
    <property type="entry name" value="UPF0434"/>
    <property type="match status" value="1"/>
</dbReference>
<dbReference type="Proteomes" id="UP000037600">
    <property type="component" value="Unassembled WGS sequence"/>
</dbReference>
<evidence type="ECO:0000313" key="2">
    <source>
        <dbReference type="EMBL" id="KMT63840.1"/>
    </source>
</evidence>
<name>A0A0J8GM18_9ALTE</name>
<dbReference type="InterPro" id="IPR005651">
    <property type="entry name" value="Trm112-like"/>
</dbReference>
<accession>A0A0J8GM18</accession>
<dbReference type="FunFam" id="2.20.25.10:FF:000002">
    <property type="entry name" value="UPF0434 protein YcaR"/>
    <property type="match status" value="1"/>
</dbReference>
<evidence type="ECO:0000313" key="3">
    <source>
        <dbReference type="Proteomes" id="UP000037600"/>
    </source>
</evidence>
<dbReference type="Pfam" id="PF03966">
    <property type="entry name" value="Trm112p"/>
    <property type="match status" value="1"/>
</dbReference>
<evidence type="ECO:0000256" key="1">
    <source>
        <dbReference type="HAMAP-Rule" id="MF_01187"/>
    </source>
</evidence>
<sequence length="62" mass="7095">MLFDKKLLDIVACPICKGKLELKNDLNELWCRGDRLAYSVKEGIPVLLDSEARTLTMDELEK</sequence>
<dbReference type="RefSeq" id="WP_048695537.1">
    <property type="nucleotide sequence ID" value="NZ_KQ130510.1"/>
</dbReference>
<dbReference type="SUPFAM" id="SSF158997">
    <property type="entry name" value="Trm112p-like"/>
    <property type="match status" value="1"/>
</dbReference>